<dbReference type="EMBL" id="CM056810">
    <property type="protein sequence ID" value="KAJ8642923.1"/>
    <property type="molecule type" value="Genomic_DNA"/>
</dbReference>
<dbReference type="Proteomes" id="UP001234297">
    <property type="component" value="Chromosome 2"/>
</dbReference>
<proteinExistence type="predicted"/>
<organism evidence="1 2">
    <name type="scientific">Persea americana</name>
    <name type="common">Avocado</name>
    <dbReference type="NCBI Taxonomy" id="3435"/>
    <lineage>
        <taxon>Eukaryota</taxon>
        <taxon>Viridiplantae</taxon>
        <taxon>Streptophyta</taxon>
        <taxon>Embryophyta</taxon>
        <taxon>Tracheophyta</taxon>
        <taxon>Spermatophyta</taxon>
        <taxon>Magnoliopsida</taxon>
        <taxon>Magnoliidae</taxon>
        <taxon>Laurales</taxon>
        <taxon>Lauraceae</taxon>
        <taxon>Persea</taxon>
    </lineage>
</organism>
<comment type="caution">
    <text evidence="1">The sequence shown here is derived from an EMBL/GenBank/DDBJ whole genome shotgun (WGS) entry which is preliminary data.</text>
</comment>
<sequence>MLSLLLQPSSDLSLSLFLFFIFSSITTCLSEDDEAFTKCAPLPFRCGNNSYDIRYPFGVDNPNRPSYCSYPGYNLTCTDDGNLFANALSDNFIIQDINYSANVLHVVDADLTSGGCPLPSRNSTIGSFIFSYMNQVLKETGAPSSTIDLFPFNYTNEVMNVTLYVSCTAPLTEMVISSYYLHQLPCLTNGAGNYAYFTLQQLIVSERLAICSGPVIIPLLKSAADKLWQDGGANFGDALERGFDVQWMVGTEWCAECESSGGRCGYNESNPIEATCFCRDGKQIARCSSSKSLLFSIL</sequence>
<protein>
    <submittedName>
        <fullName evidence="1">Uncharacterized protein</fullName>
    </submittedName>
</protein>
<keyword evidence="2" id="KW-1185">Reference proteome</keyword>
<name>A0ACC2MBD4_PERAE</name>
<gene>
    <name evidence="1" type="ORF">MRB53_004671</name>
</gene>
<evidence type="ECO:0000313" key="1">
    <source>
        <dbReference type="EMBL" id="KAJ8642923.1"/>
    </source>
</evidence>
<accession>A0ACC2MBD4</accession>
<evidence type="ECO:0000313" key="2">
    <source>
        <dbReference type="Proteomes" id="UP001234297"/>
    </source>
</evidence>
<reference evidence="1 2" key="1">
    <citation type="journal article" date="2022" name="Hortic Res">
        <title>A haplotype resolved chromosomal level avocado genome allows analysis of novel avocado genes.</title>
        <authorList>
            <person name="Nath O."/>
            <person name="Fletcher S.J."/>
            <person name="Hayward A."/>
            <person name="Shaw L.M."/>
            <person name="Masouleh A.K."/>
            <person name="Furtado A."/>
            <person name="Henry R.J."/>
            <person name="Mitter N."/>
        </authorList>
    </citation>
    <scope>NUCLEOTIDE SEQUENCE [LARGE SCALE GENOMIC DNA]</scope>
    <source>
        <strain evidence="2">cv. Hass</strain>
    </source>
</reference>